<dbReference type="SUPFAM" id="SSF46785">
    <property type="entry name" value="Winged helix' DNA-binding domain"/>
    <property type="match status" value="1"/>
</dbReference>
<organism evidence="13 14">
    <name type="scientific">Rhodococcus chondri</name>
    <dbReference type="NCBI Taxonomy" id="3065941"/>
    <lineage>
        <taxon>Bacteria</taxon>
        <taxon>Bacillati</taxon>
        <taxon>Actinomycetota</taxon>
        <taxon>Actinomycetes</taxon>
        <taxon>Mycobacteriales</taxon>
        <taxon>Nocardiaceae</taxon>
        <taxon>Rhodococcus</taxon>
    </lineage>
</organism>
<keyword evidence="4 9" id="KW-0902">Two-component regulatory system</keyword>
<evidence type="ECO:0000256" key="2">
    <source>
        <dbReference type="ARBA" id="ARBA00022490"/>
    </source>
</evidence>
<keyword evidence="2 9" id="KW-0963">Cytoplasm</keyword>
<protein>
    <recommendedName>
        <fullName evidence="9">Transcriptional regulatory protein</fullName>
    </recommendedName>
</protein>
<dbReference type="InterPro" id="IPR005471">
    <property type="entry name" value="Tscrpt_reg_IclR_N"/>
</dbReference>
<dbReference type="EMBL" id="JAUZMZ010000057">
    <property type="protein sequence ID" value="MEE2032825.1"/>
    <property type="molecule type" value="Genomic_DNA"/>
</dbReference>
<evidence type="ECO:0000256" key="5">
    <source>
        <dbReference type="ARBA" id="ARBA00023015"/>
    </source>
</evidence>
<evidence type="ECO:0000256" key="3">
    <source>
        <dbReference type="ARBA" id="ARBA00022553"/>
    </source>
</evidence>
<evidence type="ECO:0000256" key="7">
    <source>
        <dbReference type="ARBA" id="ARBA00023159"/>
    </source>
</evidence>
<feature type="compositionally biased region" description="Basic and acidic residues" evidence="11">
    <location>
        <begin position="221"/>
        <end position="231"/>
    </location>
</feature>
<dbReference type="Pfam" id="PF09339">
    <property type="entry name" value="HTH_IclR"/>
    <property type="match status" value="1"/>
</dbReference>
<dbReference type="SUPFAM" id="SSF52172">
    <property type="entry name" value="CheY-like"/>
    <property type="match status" value="1"/>
</dbReference>
<evidence type="ECO:0000256" key="11">
    <source>
        <dbReference type="SAM" id="MobiDB-lite"/>
    </source>
</evidence>
<keyword evidence="7 9" id="KW-0010">Activator</keyword>
<dbReference type="PROSITE" id="PS50110">
    <property type="entry name" value="RESPONSE_REGULATORY"/>
    <property type="match status" value="1"/>
</dbReference>
<keyword evidence="5 9" id="KW-0805">Transcription regulation</keyword>
<reference evidence="13 14" key="1">
    <citation type="submission" date="2023-08" db="EMBL/GenBank/DDBJ databases">
        <authorList>
            <person name="Girao M."/>
            <person name="Carvalho M.F."/>
        </authorList>
    </citation>
    <scope>NUCLEOTIDE SEQUENCE [LARGE SCALE GENOMIC DNA]</scope>
    <source>
        <strain evidence="13 14">CC-R104</strain>
    </source>
</reference>
<dbReference type="InterPro" id="IPR011006">
    <property type="entry name" value="CheY-like_superfamily"/>
</dbReference>
<evidence type="ECO:0000256" key="10">
    <source>
        <dbReference type="PROSITE-ProRule" id="PRU00169"/>
    </source>
</evidence>
<dbReference type="PANTHER" id="PTHR45526">
    <property type="entry name" value="TRANSCRIPTIONAL REGULATORY PROTEIN DPIA"/>
    <property type="match status" value="1"/>
</dbReference>
<evidence type="ECO:0000313" key="13">
    <source>
        <dbReference type="EMBL" id="MEE2032825.1"/>
    </source>
</evidence>
<sequence length="231" mass="24475">MGGSDLTVLVVDDDFRVAELHAQVVSSVPGFVVSAVAGNVAEARAAVRDSPVDLALVDVYLPDGSGVDLIRTLSCDSFVLGAAGDGATVRAALAAGALVYLVKPFANTELARRLAAYTQYRRIVGAGELTQAEIDTALAALRPALSSQPMVQTRSATKDLVLQKLRESGRHLSAGEVAVEVGVSRATAQRYLAALVAKGQLRMRLRYGSTGRPEQEYSLEPTRDRQSPDRP</sequence>
<evidence type="ECO:0000256" key="1">
    <source>
        <dbReference type="ARBA" id="ARBA00004496"/>
    </source>
</evidence>
<feature type="region of interest" description="Disordered" evidence="11">
    <location>
        <begin position="207"/>
        <end position="231"/>
    </location>
</feature>
<keyword evidence="3 10" id="KW-0597">Phosphoprotein</keyword>
<keyword evidence="8 9" id="KW-0804">Transcription</keyword>
<accession>A0ABU7JS17</accession>
<dbReference type="InterPro" id="IPR024187">
    <property type="entry name" value="Sig_transdc_resp-reg_cit/mal"/>
</dbReference>
<proteinExistence type="predicted"/>
<dbReference type="PANTHER" id="PTHR45526:SF1">
    <property type="entry name" value="TRANSCRIPTIONAL REGULATORY PROTEIN DCUR-RELATED"/>
    <property type="match status" value="1"/>
</dbReference>
<gene>
    <name evidence="13" type="ORF">Q8814_11990</name>
</gene>
<dbReference type="Proteomes" id="UP001331936">
    <property type="component" value="Unassembled WGS sequence"/>
</dbReference>
<evidence type="ECO:0000256" key="8">
    <source>
        <dbReference type="ARBA" id="ARBA00023163"/>
    </source>
</evidence>
<feature type="modified residue" description="4-aspartylphosphate" evidence="10">
    <location>
        <position position="58"/>
    </location>
</feature>
<keyword evidence="14" id="KW-1185">Reference proteome</keyword>
<evidence type="ECO:0000259" key="12">
    <source>
        <dbReference type="PROSITE" id="PS50110"/>
    </source>
</evidence>
<dbReference type="Gene3D" id="1.10.10.10">
    <property type="entry name" value="Winged helix-like DNA-binding domain superfamily/Winged helix DNA-binding domain"/>
    <property type="match status" value="1"/>
</dbReference>
<dbReference type="InterPro" id="IPR001789">
    <property type="entry name" value="Sig_transdc_resp-reg_receiver"/>
</dbReference>
<evidence type="ECO:0000256" key="4">
    <source>
        <dbReference type="ARBA" id="ARBA00023012"/>
    </source>
</evidence>
<name>A0ABU7JS17_9NOCA</name>
<dbReference type="InterPro" id="IPR036388">
    <property type="entry name" value="WH-like_DNA-bd_sf"/>
</dbReference>
<keyword evidence="6 9" id="KW-0238">DNA-binding</keyword>
<dbReference type="RefSeq" id="WP_330152245.1">
    <property type="nucleotide sequence ID" value="NZ_JAUZMZ010000057.1"/>
</dbReference>
<dbReference type="InterPro" id="IPR036390">
    <property type="entry name" value="WH_DNA-bd_sf"/>
</dbReference>
<dbReference type="Gene3D" id="3.40.50.2300">
    <property type="match status" value="1"/>
</dbReference>
<dbReference type="InterPro" id="IPR051271">
    <property type="entry name" value="2C-system_Tx_regulators"/>
</dbReference>
<dbReference type="SMART" id="SM00448">
    <property type="entry name" value="REC"/>
    <property type="match status" value="1"/>
</dbReference>
<evidence type="ECO:0000256" key="9">
    <source>
        <dbReference type="PIRNR" id="PIRNR006171"/>
    </source>
</evidence>
<dbReference type="Pfam" id="PF00072">
    <property type="entry name" value="Response_reg"/>
    <property type="match status" value="1"/>
</dbReference>
<dbReference type="PIRSF" id="PIRSF006171">
    <property type="entry name" value="RR_citrat_malat"/>
    <property type="match status" value="1"/>
</dbReference>
<comment type="caution">
    <text evidence="13">The sequence shown here is derived from an EMBL/GenBank/DDBJ whole genome shotgun (WGS) entry which is preliminary data.</text>
</comment>
<evidence type="ECO:0000256" key="6">
    <source>
        <dbReference type="ARBA" id="ARBA00023125"/>
    </source>
</evidence>
<comment type="subcellular location">
    <subcellularLocation>
        <location evidence="1 9">Cytoplasm</location>
    </subcellularLocation>
</comment>
<evidence type="ECO:0000313" key="14">
    <source>
        <dbReference type="Proteomes" id="UP001331936"/>
    </source>
</evidence>
<feature type="domain" description="Response regulatory" evidence="12">
    <location>
        <begin position="7"/>
        <end position="118"/>
    </location>
</feature>